<dbReference type="AlphaFoldDB" id="A0A0R2JQB0"/>
<dbReference type="HAMAP" id="MF_01103">
    <property type="entry name" value="UPF0291"/>
    <property type="match status" value="1"/>
</dbReference>
<evidence type="ECO:0000256" key="2">
    <source>
        <dbReference type="HAMAP-Rule" id="MF_01103"/>
    </source>
</evidence>
<dbReference type="Proteomes" id="UP000051673">
    <property type="component" value="Unassembled WGS sequence"/>
</dbReference>
<proteinExistence type="inferred from homology"/>
<protein>
    <recommendedName>
        <fullName evidence="2">UPF0291 protein IV67_GL000235</fullName>
    </recommendedName>
</protein>
<keyword evidence="5" id="KW-1185">Reference proteome</keyword>
<evidence type="ECO:0000256" key="3">
    <source>
        <dbReference type="SAM" id="MobiDB-lite"/>
    </source>
</evidence>
<dbReference type="SUPFAM" id="SSF158221">
    <property type="entry name" value="YnzC-like"/>
    <property type="match status" value="1"/>
</dbReference>
<evidence type="ECO:0000313" key="5">
    <source>
        <dbReference type="Proteomes" id="UP000051673"/>
    </source>
</evidence>
<keyword evidence="1 2" id="KW-0963">Cytoplasm</keyword>
<feature type="region of interest" description="Disordered" evidence="3">
    <location>
        <begin position="87"/>
        <end position="110"/>
    </location>
</feature>
<dbReference type="PATRIC" id="fig|1620.3.peg.240"/>
<comment type="similarity">
    <text evidence="2">Belongs to the UPF0291 family.</text>
</comment>
<dbReference type="PANTHER" id="PTHR37300:SF1">
    <property type="entry name" value="UPF0291 PROTEIN YNZC"/>
    <property type="match status" value="1"/>
</dbReference>
<dbReference type="PANTHER" id="PTHR37300">
    <property type="entry name" value="UPF0291 PROTEIN CBO2609/CLC_2481"/>
    <property type="match status" value="1"/>
</dbReference>
<evidence type="ECO:0000256" key="1">
    <source>
        <dbReference type="ARBA" id="ARBA00022490"/>
    </source>
</evidence>
<dbReference type="STRING" id="1620.IV67_GL000235"/>
<gene>
    <name evidence="4" type="ORF">IV67_GL000235</name>
</gene>
<name>A0A0R2JQB0_9LACO</name>
<dbReference type="InterPro" id="IPR009242">
    <property type="entry name" value="DUF896"/>
</dbReference>
<dbReference type="Gene3D" id="1.10.287.540">
    <property type="entry name" value="Helix hairpin bin"/>
    <property type="match status" value="1"/>
</dbReference>
<evidence type="ECO:0000313" key="4">
    <source>
        <dbReference type="EMBL" id="KRN76730.1"/>
    </source>
</evidence>
<comment type="caution">
    <text evidence="4">The sequence shown here is derived from an EMBL/GenBank/DDBJ whole genome shotgun (WGS) entry which is preliminary data.</text>
</comment>
<feature type="region of interest" description="Disordered" evidence="3">
    <location>
        <begin position="1"/>
        <end position="30"/>
    </location>
</feature>
<accession>A0A0R2JQB0</accession>
<dbReference type="GO" id="GO:0005737">
    <property type="term" value="C:cytoplasm"/>
    <property type="evidence" value="ECO:0007669"/>
    <property type="project" value="UniProtKB-SubCell"/>
</dbReference>
<dbReference type="EMBL" id="JQCD01000024">
    <property type="protein sequence ID" value="KRN76730.1"/>
    <property type="molecule type" value="Genomic_DNA"/>
</dbReference>
<organism evidence="4 5">
    <name type="scientific">Weissella minor</name>
    <dbReference type="NCBI Taxonomy" id="1620"/>
    <lineage>
        <taxon>Bacteria</taxon>
        <taxon>Bacillati</taxon>
        <taxon>Bacillota</taxon>
        <taxon>Bacilli</taxon>
        <taxon>Lactobacillales</taxon>
        <taxon>Lactobacillaceae</taxon>
        <taxon>Weissella</taxon>
    </lineage>
</organism>
<sequence length="110" mass="12574">MREDEKIEPVSSEDLNHSADEAQNGQAPADDHMVAVRERINELAAKAKTDAGLTEAETKERAELREEFLANFRKSFRSQVEMLQVYDDDGNEVTPEKVRQIQRDKGLRDD</sequence>
<dbReference type="Pfam" id="PF05979">
    <property type="entry name" value="DUF896"/>
    <property type="match status" value="1"/>
</dbReference>
<comment type="subcellular location">
    <subcellularLocation>
        <location evidence="2">Cytoplasm</location>
    </subcellularLocation>
</comment>
<feature type="compositionally biased region" description="Basic and acidic residues" evidence="3">
    <location>
        <begin position="1"/>
        <end position="20"/>
    </location>
</feature>
<reference evidence="4 5" key="1">
    <citation type="journal article" date="2015" name="Genome Announc.">
        <title>Expanding the biotechnology potential of lactobacilli through comparative genomics of 213 strains and associated genera.</title>
        <authorList>
            <person name="Sun Z."/>
            <person name="Harris H.M."/>
            <person name="McCann A."/>
            <person name="Guo C."/>
            <person name="Argimon S."/>
            <person name="Zhang W."/>
            <person name="Yang X."/>
            <person name="Jeffery I.B."/>
            <person name="Cooney J.C."/>
            <person name="Kagawa T.F."/>
            <person name="Liu W."/>
            <person name="Song Y."/>
            <person name="Salvetti E."/>
            <person name="Wrobel A."/>
            <person name="Rasinkangas P."/>
            <person name="Parkhill J."/>
            <person name="Rea M.C."/>
            <person name="O'Sullivan O."/>
            <person name="Ritari J."/>
            <person name="Douillard F.P."/>
            <person name="Paul Ross R."/>
            <person name="Yang R."/>
            <person name="Briner A.E."/>
            <person name="Felis G.E."/>
            <person name="de Vos W.M."/>
            <person name="Barrangou R."/>
            <person name="Klaenhammer T.R."/>
            <person name="Caufield P.W."/>
            <person name="Cui Y."/>
            <person name="Zhang H."/>
            <person name="O'Toole P.W."/>
        </authorList>
    </citation>
    <scope>NUCLEOTIDE SEQUENCE [LARGE SCALE GENOMIC DNA]</scope>
    <source>
        <strain evidence="4 5">DSM 20014</strain>
    </source>
</reference>
<feature type="compositionally biased region" description="Basic and acidic residues" evidence="3">
    <location>
        <begin position="94"/>
        <end position="110"/>
    </location>
</feature>